<dbReference type="CDD" id="cd01066">
    <property type="entry name" value="APP_MetAP"/>
    <property type="match status" value="1"/>
</dbReference>
<evidence type="ECO:0000313" key="3">
    <source>
        <dbReference type="Proteomes" id="UP000193077"/>
    </source>
</evidence>
<dbReference type="Proteomes" id="UP000193077">
    <property type="component" value="Unassembled WGS sequence"/>
</dbReference>
<dbReference type="Gene3D" id="3.90.230.10">
    <property type="entry name" value="Creatinase/methionine aminopeptidase superfamily"/>
    <property type="match status" value="1"/>
</dbReference>
<dbReference type="SUPFAM" id="SSF53092">
    <property type="entry name" value="Creatinase/prolidase N-terminal domain"/>
    <property type="match status" value="1"/>
</dbReference>
<dbReference type="EMBL" id="FWFO01000002">
    <property type="protein sequence ID" value="SLN58363.1"/>
    <property type="molecule type" value="Genomic_DNA"/>
</dbReference>
<dbReference type="InterPro" id="IPR000994">
    <property type="entry name" value="Pept_M24"/>
</dbReference>
<proteinExistence type="predicted"/>
<accession>A0A1Y5TE40</accession>
<name>A0A1Y5TE40_9RHOB</name>
<keyword evidence="2" id="KW-0031">Aminopeptidase</keyword>
<dbReference type="InterPro" id="IPR036005">
    <property type="entry name" value="Creatinase/aminopeptidase-like"/>
</dbReference>
<keyword evidence="2" id="KW-0645">Protease</keyword>
<dbReference type="InterPro" id="IPR029149">
    <property type="entry name" value="Creatin/AminoP/Spt16_N"/>
</dbReference>
<dbReference type="GO" id="GO:0004177">
    <property type="term" value="F:aminopeptidase activity"/>
    <property type="evidence" value="ECO:0007669"/>
    <property type="project" value="UniProtKB-KW"/>
</dbReference>
<feature type="domain" description="Peptidase M24" evidence="1">
    <location>
        <begin position="193"/>
        <end position="401"/>
    </location>
</feature>
<evidence type="ECO:0000313" key="2">
    <source>
        <dbReference type="EMBL" id="SLN58363.1"/>
    </source>
</evidence>
<reference evidence="2 3" key="1">
    <citation type="submission" date="2017-03" db="EMBL/GenBank/DDBJ databases">
        <authorList>
            <person name="Afonso C.L."/>
            <person name="Miller P.J."/>
            <person name="Scott M.A."/>
            <person name="Spackman E."/>
            <person name="Goraichik I."/>
            <person name="Dimitrov K.M."/>
            <person name="Suarez D.L."/>
            <person name="Swayne D.E."/>
        </authorList>
    </citation>
    <scope>NUCLEOTIDE SEQUENCE [LARGE SCALE GENOMIC DNA]</scope>
    <source>
        <strain evidence="2 3">CECT 7639</strain>
    </source>
</reference>
<keyword evidence="2" id="KW-0378">Hydrolase</keyword>
<gene>
    <name evidence="2" type="ORF">TRL7639_03204</name>
</gene>
<dbReference type="SUPFAM" id="SSF55920">
    <property type="entry name" value="Creatinase/aminopeptidase"/>
    <property type="match status" value="1"/>
</dbReference>
<dbReference type="PANTHER" id="PTHR46112">
    <property type="entry name" value="AMINOPEPTIDASE"/>
    <property type="match status" value="1"/>
</dbReference>
<dbReference type="AlphaFoldDB" id="A0A1Y5TE40"/>
<organism evidence="2 3">
    <name type="scientific">Falsiruegeria litorea R37</name>
    <dbReference type="NCBI Taxonomy" id="1200284"/>
    <lineage>
        <taxon>Bacteria</taxon>
        <taxon>Pseudomonadati</taxon>
        <taxon>Pseudomonadota</taxon>
        <taxon>Alphaproteobacteria</taxon>
        <taxon>Rhodobacterales</taxon>
        <taxon>Roseobacteraceae</taxon>
        <taxon>Falsiruegeria</taxon>
    </lineage>
</organism>
<evidence type="ECO:0000259" key="1">
    <source>
        <dbReference type="Pfam" id="PF00557"/>
    </source>
</evidence>
<keyword evidence="3" id="KW-1185">Reference proteome</keyword>
<dbReference type="Gene3D" id="3.40.350.10">
    <property type="entry name" value="Creatinase/prolidase N-terminal domain"/>
    <property type="match status" value="1"/>
</dbReference>
<sequence>MNAPFKDDRKLAYLNSEGADKPLKSPVSHDVLERARAYRLSRFRALMDAHDVAGLLLYDPVNIRYAFDSSNMGVWTSHNPIRYAMILNGGPGIMFEFKGCEHLNNGLPGIDELRNSIGWMFMTAGDRADERLNLWADEIAAELRTHGGGNMRLAVDRMEPEGVAALTARGVQIIEGGQITEIARSIKSADEIELMRWTIRVCEAGMARIYQHSTPGVTERELWAHLHFENARSGGEWLETKLLTCGPNTNPWYKECSDRECQLGEMISFDTDMIGPYGYCADLSRSWTCGDAAMSDTQKRLYAAARSQIEHNMTLLQPGLSFAEFNAKSWQIPDAYQPYRYSLAAHGVGMADEWPVVLLHPDFEASHGGQFEIGQVICVESLIGEKGSESIKLETQVLITDDGPERLDSFPWEM</sequence>
<dbReference type="OrthoDB" id="9803194at2"/>
<dbReference type="InterPro" id="IPR050659">
    <property type="entry name" value="Peptidase_M24B"/>
</dbReference>
<dbReference type="PANTHER" id="PTHR46112:SF2">
    <property type="entry name" value="XAA-PRO AMINOPEPTIDASE P-RELATED"/>
    <property type="match status" value="1"/>
</dbReference>
<dbReference type="Pfam" id="PF00557">
    <property type="entry name" value="Peptidase_M24"/>
    <property type="match status" value="1"/>
</dbReference>
<protein>
    <submittedName>
        <fullName evidence="2">Aminopeptidase</fullName>
    </submittedName>
</protein>
<dbReference type="RefSeq" id="WP_085796832.1">
    <property type="nucleotide sequence ID" value="NZ_FWFO01000002.1"/>
</dbReference>